<sequence>MHDIEPDDRLDARLRSAAPPTPVTDAVTDDGIARLVGVTRRASRPRRWRQLAAVGVAASVVVAGAGAAAADGLGWSWSPWAQDPDQSFIYTLPSGIECESRIGDVLHPDPEVTSAVREVLSEDGILDRVDVDGMLRIMRSEDRGHVLADGTEVDARYGTVYYPDTDNEYQQAVDRAVSEYVTEELAERDIEMETGSWGGEAQCPGLESWLP</sequence>
<evidence type="ECO:0000256" key="1">
    <source>
        <dbReference type="SAM" id="MobiDB-lite"/>
    </source>
</evidence>
<dbReference type="EMBL" id="JAGSHT010000013">
    <property type="protein sequence ID" value="MBZ2197386.1"/>
    <property type="molecule type" value="Genomic_DNA"/>
</dbReference>
<comment type="caution">
    <text evidence="3">The sequence shown here is derived from an EMBL/GenBank/DDBJ whole genome shotgun (WGS) entry which is preliminary data.</text>
</comment>
<keyword evidence="4" id="KW-1185">Reference proteome</keyword>
<dbReference type="RefSeq" id="WP_223407123.1">
    <property type="nucleotide sequence ID" value="NZ_JAGSHT010000013.1"/>
</dbReference>
<evidence type="ECO:0000256" key="2">
    <source>
        <dbReference type="SAM" id="Phobius"/>
    </source>
</evidence>
<dbReference type="Proteomes" id="UP000826651">
    <property type="component" value="Unassembled WGS sequence"/>
</dbReference>
<keyword evidence="2" id="KW-0472">Membrane</keyword>
<proteinExistence type="predicted"/>
<name>A0ABS7SAK8_9MICO</name>
<accession>A0ABS7SAK8</accession>
<evidence type="ECO:0000313" key="4">
    <source>
        <dbReference type="Proteomes" id="UP000826651"/>
    </source>
</evidence>
<evidence type="ECO:0000313" key="3">
    <source>
        <dbReference type="EMBL" id="MBZ2197386.1"/>
    </source>
</evidence>
<keyword evidence="2" id="KW-0812">Transmembrane</keyword>
<feature type="compositionally biased region" description="Basic and acidic residues" evidence="1">
    <location>
        <begin position="1"/>
        <end position="14"/>
    </location>
</feature>
<feature type="transmembrane region" description="Helical" evidence="2">
    <location>
        <begin position="51"/>
        <end position="77"/>
    </location>
</feature>
<reference evidence="3 4" key="1">
    <citation type="submission" date="2021-04" db="EMBL/GenBank/DDBJ databases">
        <title>Ruania sp. nov., isolated from sandy soil of mangrove forest.</title>
        <authorList>
            <person name="Ge X."/>
            <person name="Huang R."/>
            <person name="Liu W."/>
        </authorList>
    </citation>
    <scope>NUCLEOTIDE SEQUENCE [LARGE SCALE GENOMIC DNA]</scope>
    <source>
        <strain evidence="3 4">N2-46</strain>
    </source>
</reference>
<feature type="region of interest" description="Disordered" evidence="1">
    <location>
        <begin position="1"/>
        <end position="26"/>
    </location>
</feature>
<gene>
    <name evidence="3" type="ORF">KCQ71_14585</name>
</gene>
<keyword evidence="2" id="KW-1133">Transmembrane helix</keyword>
<organism evidence="3 4">
    <name type="scientific">Occultella gossypii</name>
    <dbReference type="NCBI Taxonomy" id="2800820"/>
    <lineage>
        <taxon>Bacteria</taxon>
        <taxon>Bacillati</taxon>
        <taxon>Actinomycetota</taxon>
        <taxon>Actinomycetes</taxon>
        <taxon>Micrococcales</taxon>
        <taxon>Ruaniaceae</taxon>
        <taxon>Occultella</taxon>
    </lineage>
</organism>
<protein>
    <submittedName>
        <fullName evidence="3">Uncharacterized protein</fullName>
    </submittedName>
</protein>